<organism evidence="4 5">
    <name type="scientific">Frankliniella fusca</name>
    <dbReference type="NCBI Taxonomy" id="407009"/>
    <lineage>
        <taxon>Eukaryota</taxon>
        <taxon>Metazoa</taxon>
        <taxon>Ecdysozoa</taxon>
        <taxon>Arthropoda</taxon>
        <taxon>Hexapoda</taxon>
        <taxon>Insecta</taxon>
        <taxon>Pterygota</taxon>
        <taxon>Neoptera</taxon>
        <taxon>Paraneoptera</taxon>
        <taxon>Thysanoptera</taxon>
        <taxon>Terebrantia</taxon>
        <taxon>Thripoidea</taxon>
        <taxon>Thripidae</taxon>
        <taxon>Frankliniella</taxon>
    </lineage>
</organism>
<gene>
    <name evidence="4" type="ORF">KUF71_009660</name>
</gene>
<sequence>MSFKRYLMCVHCNPCTHHSDIDALSQHFFSRHRNLAAIKCGQCKKDFIHKSSLIRHIHTVHLDGSESSSSDSSTDSGSQPELLPHDNADVGDSDTVTNDEHEVEASAVGDMFTKLPQDPSVEASLFLMNLRTSGNLTHASIRIIQEHVDKLVSSVLQKTASETSQFLDKCGVSKEESSQFVEETFSNPKLFDGLNTIEDQLNYFAEKFGMVIPEDKYLDSRIENRFDSKKRMFLPSQVLETFQYVSLIDTLKIIVRNNFLRGLIENEEPSTDGVFRSFKDGSDFKNNTFLQKYPKAVRLILYQDDLEVANALGSKDTIHKLGCFYFSVQNFPPEESSLLASIFLLALCYAEDLKKKGAFSKVFTPLKEELKLLMSDQGVEVDLSDGEKYVIRACIVLMCADTLAAHAMLGLLSPSARKFCRLCMISKLDFARDSTAMGDLRESSKHDQHVQLVEADPSSATLYGVKEKSLLSDMMRVPEDAPFDIFHDLVGIIEMDLKLVLYEFVCVRKLFSVFDLNSRINMFDYGKPDIKNKPSPNFLRKKLMERGHKLKQNGSQTFCLLRIFPFIVTGVGDSDLFMKLVYILQDIVKILFSFELRNDDIVKLEGLIYEHNKLFHDIFVSHDENVDDEINAEGDMDEEREDEDEDVDEDEEQIGPRRPQSRKLKKGINKMHHWMHYSQIIRQKGPLIRLWCARFEARHRIFRKHSSVQSNFKNVPKTMARVFQLSTLSGIVLRTGSRGVIVAQSSGICSTVNKSIYCDLLLQNGFKGDEELRTVQSAEVCGEEYSSGLFVSLKRTCRQPVFGLIIDIIVKSSMESQAFLVVSRPVNIAFKQRFNAYQISNTFSEVNELVEVRNLSNHRPLAAWS</sequence>
<keyword evidence="1" id="KW-0479">Metal-binding</keyword>
<keyword evidence="1" id="KW-0862">Zinc</keyword>
<keyword evidence="1" id="KW-0863">Zinc-finger</keyword>
<evidence type="ECO:0000256" key="1">
    <source>
        <dbReference type="PROSITE-ProRule" id="PRU00042"/>
    </source>
</evidence>
<evidence type="ECO:0000259" key="3">
    <source>
        <dbReference type="PROSITE" id="PS50157"/>
    </source>
</evidence>
<dbReference type="GO" id="GO:0008270">
    <property type="term" value="F:zinc ion binding"/>
    <property type="evidence" value="ECO:0007669"/>
    <property type="project" value="UniProtKB-KW"/>
</dbReference>
<dbReference type="PROSITE" id="PS00028">
    <property type="entry name" value="ZINC_FINGER_C2H2_1"/>
    <property type="match status" value="1"/>
</dbReference>
<feature type="non-terminal residue" evidence="4">
    <location>
        <position position="865"/>
    </location>
</feature>
<dbReference type="AlphaFoldDB" id="A0AAE1LI05"/>
<name>A0AAE1LI05_9NEOP</name>
<reference evidence="4" key="1">
    <citation type="submission" date="2021-07" db="EMBL/GenBank/DDBJ databases">
        <authorList>
            <person name="Catto M.A."/>
            <person name="Jacobson A."/>
            <person name="Kennedy G."/>
            <person name="Labadie P."/>
            <person name="Hunt B.G."/>
            <person name="Srinivasan R."/>
        </authorList>
    </citation>
    <scope>NUCLEOTIDE SEQUENCE</scope>
    <source>
        <strain evidence="4">PL_HMW_Pooled</strain>
        <tissue evidence="4">Head</tissue>
    </source>
</reference>
<feature type="compositionally biased region" description="Low complexity" evidence="2">
    <location>
        <begin position="65"/>
        <end position="78"/>
    </location>
</feature>
<keyword evidence="5" id="KW-1185">Reference proteome</keyword>
<dbReference type="EMBL" id="JAHWGI010000994">
    <property type="protein sequence ID" value="KAK3920373.1"/>
    <property type="molecule type" value="Genomic_DNA"/>
</dbReference>
<accession>A0AAE1LI05</accession>
<feature type="compositionally biased region" description="Acidic residues" evidence="2">
    <location>
        <begin position="634"/>
        <end position="653"/>
    </location>
</feature>
<dbReference type="Proteomes" id="UP001219518">
    <property type="component" value="Unassembled WGS sequence"/>
</dbReference>
<feature type="region of interest" description="Disordered" evidence="2">
    <location>
        <begin position="634"/>
        <end position="665"/>
    </location>
</feature>
<evidence type="ECO:0000256" key="2">
    <source>
        <dbReference type="SAM" id="MobiDB-lite"/>
    </source>
</evidence>
<feature type="domain" description="C2H2-type" evidence="3">
    <location>
        <begin position="38"/>
        <end position="66"/>
    </location>
</feature>
<comment type="caution">
    <text evidence="4">The sequence shown here is derived from an EMBL/GenBank/DDBJ whole genome shotgun (WGS) entry which is preliminary data.</text>
</comment>
<reference evidence="4" key="2">
    <citation type="journal article" date="2023" name="BMC Genomics">
        <title>Pest status, molecular evolution, and epigenetic factors derived from the genome assembly of Frankliniella fusca, a thysanopteran phytovirus vector.</title>
        <authorList>
            <person name="Catto M.A."/>
            <person name="Labadie P.E."/>
            <person name="Jacobson A.L."/>
            <person name="Kennedy G.G."/>
            <person name="Srinivasan R."/>
            <person name="Hunt B.G."/>
        </authorList>
    </citation>
    <scope>NUCLEOTIDE SEQUENCE</scope>
    <source>
        <strain evidence="4">PL_HMW_Pooled</strain>
    </source>
</reference>
<proteinExistence type="predicted"/>
<feature type="region of interest" description="Disordered" evidence="2">
    <location>
        <begin position="63"/>
        <end position="96"/>
    </location>
</feature>
<dbReference type="PROSITE" id="PS50157">
    <property type="entry name" value="ZINC_FINGER_C2H2_2"/>
    <property type="match status" value="1"/>
</dbReference>
<evidence type="ECO:0000313" key="4">
    <source>
        <dbReference type="EMBL" id="KAK3920373.1"/>
    </source>
</evidence>
<dbReference type="InterPro" id="IPR013087">
    <property type="entry name" value="Znf_C2H2_type"/>
</dbReference>
<protein>
    <submittedName>
        <fullName evidence="4">Zinc finger protein SHOOT GRAVITROPISM 5</fullName>
    </submittedName>
</protein>
<evidence type="ECO:0000313" key="5">
    <source>
        <dbReference type="Proteomes" id="UP001219518"/>
    </source>
</evidence>